<sequence>MASHCLETGNRIYTATPEPTEHPCFSPDGHGRAGRIHLAVAAECNISCNYCVRKYDCANESRPGVTSKLIGAEEAIRVVQEAKLSSLGAYLHVAGIAGPGEPLANPETFATLALLKDKFPEMKRCLSSNGLLLPEKLPELLALGLSHITVTLNTLDTPSALQIYGYVRWQGQTLIGRPAVTMLLENQLLGIEQAVRAGLHVKVNTVVIPGINDTRLTVLAREIKQRGVEIHNLLPLIPQGKFALRPAPRPADMHHYRQELGRVLPQMSHCRQCQADAIGLV</sequence>
<feature type="domain" description="Radical SAM core" evidence="11">
    <location>
        <begin position="30"/>
        <end position="276"/>
    </location>
</feature>
<dbReference type="CDD" id="cd01335">
    <property type="entry name" value="Radical_SAM"/>
    <property type="match status" value="1"/>
</dbReference>
<evidence type="ECO:0000256" key="7">
    <source>
        <dbReference type="ARBA" id="ARBA00023004"/>
    </source>
</evidence>
<dbReference type="SFLD" id="SFLDS00029">
    <property type="entry name" value="Radical_SAM"/>
    <property type="match status" value="1"/>
</dbReference>
<organism evidence="12">
    <name type="scientific">Acididesulfobacillus acetoxydans</name>
    <dbReference type="NCBI Taxonomy" id="1561005"/>
    <lineage>
        <taxon>Bacteria</taxon>
        <taxon>Bacillati</taxon>
        <taxon>Bacillota</taxon>
        <taxon>Clostridia</taxon>
        <taxon>Eubacteriales</taxon>
        <taxon>Peptococcaceae</taxon>
        <taxon>Acididesulfobacillus</taxon>
    </lineage>
</organism>
<dbReference type="PROSITE" id="PS51918">
    <property type="entry name" value="RADICAL_SAM"/>
    <property type="match status" value="1"/>
</dbReference>
<protein>
    <submittedName>
        <fullName evidence="12">Cyclic pyranopterin phosphate synthase</fullName>
        <ecNumber evidence="12">4.1.99.18</ecNumber>
    </submittedName>
    <submittedName>
        <fullName evidence="13">FeMo cofactor biosynthesis protein NifB</fullName>
    </submittedName>
</protein>
<keyword evidence="8" id="KW-0411">Iron-sulfur</keyword>
<evidence type="ECO:0000256" key="4">
    <source>
        <dbReference type="ARBA" id="ARBA00022485"/>
    </source>
</evidence>
<dbReference type="InterPro" id="IPR058240">
    <property type="entry name" value="rSAM_sf"/>
</dbReference>
<dbReference type="GO" id="GO:0016829">
    <property type="term" value="F:lyase activity"/>
    <property type="evidence" value="ECO:0007669"/>
    <property type="project" value="UniProtKB-KW"/>
</dbReference>
<keyword evidence="6" id="KW-0479">Metal-binding</keyword>
<evidence type="ECO:0000256" key="8">
    <source>
        <dbReference type="ARBA" id="ARBA00023014"/>
    </source>
</evidence>
<dbReference type="EMBL" id="CDGJ01000081">
    <property type="protein sequence ID" value="CEJ08419.1"/>
    <property type="molecule type" value="Genomic_DNA"/>
</dbReference>
<evidence type="ECO:0000313" key="12">
    <source>
        <dbReference type="EMBL" id="CAA7602346.1"/>
    </source>
</evidence>
<dbReference type="PANTHER" id="PTHR43787">
    <property type="entry name" value="FEMO COFACTOR BIOSYNTHESIS PROTEIN NIFB-RELATED"/>
    <property type="match status" value="1"/>
</dbReference>
<dbReference type="Pfam" id="PF04055">
    <property type="entry name" value="Radical_SAM"/>
    <property type="match status" value="1"/>
</dbReference>
<dbReference type="Proteomes" id="UP001071230">
    <property type="component" value="Unassembled WGS sequence"/>
</dbReference>
<dbReference type="PROSITE" id="PS01305">
    <property type="entry name" value="MOAA_NIFB_PQQE"/>
    <property type="match status" value="1"/>
</dbReference>
<comment type="similarity">
    <text evidence="3">Belongs to the radical SAM superfamily. NifB family.</text>
</comment>
<keyword evidence="9" id="KW-0535">Nitrogen fixation</keyword>
<evidence type="ECO:0000256" key="6">
    <source>
        <dbReference type="ARBA" id="ARBA00022723"/>
    </source>
</evidence>
<dbReference type="InterPro" id="IPR007197">
    <property type="entry name" value="rSAM"/>
</dbReference>
<evidence type="ECO:0000256" key="9">
    <source>
        <dbReference type="ARBA" id="ARBA00023231"/>
    </source>
</evidence>
<dbReference type="InterPro" id="IPR000385">
    <property type="entry name" value="MoaA_NifB_PqqE_Fe-S-bd_CS"/>
</dbReference>
<evidence type="ECO:0000313" key="14">
    <source>
        <dbReference type="Proteomes" id="UP001071230"/>
    </source>
</evidence>
<dbReference type="SFLD" id="SFLDG01067">
    <property type="entry name" value="SPASM/twitch_domain_containing"/>
    <property type="match status" value="1"/>
</dbReference>
<evidence type="ECO:0000256" key="5">
    <source>
        <dbReference type="ARBA" id="ARBA00022691"/>
    </source>
</evidence>
<dbReference type="EC" id="4.1.99.18" evidence="12"/>
<comment type="pathway">
    <text evidence="2">Cofactor biosynthesis; Fe-Mo cofactor biosynthesis.</text>
</comment>
<evidence type="ECO:0000256" key="2">
    <source>
        <dbReference type="ARBA" id="ARBA00005155"/>
    </source>
</evidence>
<name>A0A8S0XCE4_9FIRM</name>
<dbReference type="Proteomes" id="UP000836597">
    <property type="component" value="Chromosome"/>
</dbReference>
<dbReference type="Gene3D" id="3.20.20.70">
    <property type="entry name" value="Aldolase class I"/>
    <property type="match status" value="1"/>
</dbReference>
<dbReference type="EMBL" id="LR746496">
    <property type="protein sequence ID" value="CAA7602346.1"/>
    <property type="molecule type" value="Genomic_DNA"/>
</dbReference>
<evidence type="ECO:0000313" key="13">
    <source>
        <dbReference type="EMBL" id="CEJ08419.1"/>
    </source>
</evidence>
<keyword evidence="14" id="KW-1185">Reference proteome</keyword>
<dbReference type="KEGG" id="aacx:DEACI_3020"/>
<keyword evidence="7" id="KW-0408">Iron</keyword>
<dbReference type="PANTHER" id="PTHR43787:SF13">
    <property type="entry name" value="FEMO COFACTOR BIOSYNTHESIS PROTEIN NIFB"/>
    <property type="match status" value="1"/>
</dbReference>
<keyword evidence="10 12" id="KW-0456">Lyase</keyword>
<keyword evidence="5" id="KW-0949">S-adenosyl-L-methionine</keyword>
<evidence type="ECO:0000256" key="3">
    <source>
        <dbReference type="ARBA" id="ARBA00006804"/>
    </source>
</evidence>
<dbReference type="SUPFAM" id="SSF102114">
    <property type="entry name" value="Radical SAM enzymes"/>
    <property type="match status" value="1"/>
</dbReference>
<dbReference type="InterPro" id="IPR013785">
    <property type="entry name" value="Aldolase_TIM"/>
</dbReference>
<evidence type="ECO:0000259" key="11">
    <source>
        <dbReference type="PROSITE" id="PS51918"/>
    </source>
</evidence>
<dbReference type="GO" id="GO:0046872">
    <property type="term" value="F:metal ion binding"/>
    <property type="evidence" value="ECO:0007669"/>
    <property type="project" value="UniProtKB-KW"/>
</dbReference>
<evidence type="ECO:0000256" key="10">
    <source>
        <dbReference type="ARBA" id="ARBA00023239"/>
    </source>
</evidence>
<reference evidence="12" key="2">
    <citation type="submission" date="2020-01" db="EMBL/GenBank/DDBJ databases">
        <authorList>
            <person name="Hornung B."/>
        </authorList>
    </citation>
    <scope>NUCLEOTIDE SEQUENCE</scope>
    <source>
        <strain evidence="12">PacBioINE</strain>
    </source>
</reference>
<dbReference type="GO" id="GO:0051539">
    <property type="term" value="F:4 iron, 4 sulfur cluster binding"/>
    <property type="evidence" value="ECO:0007669"/>
    <property type="project" value="UniProtKB-KW"/>
</dbReference>
<keyword evidence="4" id="KW-0004">4Fe-4S</keyword>
<accession>A0A8S0XCE4</accession>
<evidence type="ECO:0000256" key="1">
    <source>
        <dbReference type="ARBA" id="ARBA00001966"/>
    </source>
</evidence>
<dbReference type="RefSeq" id="WP_240985728.1">
    <property type="nucleotide sequence ID" value="NZ_CDGJ01000081.1"/>
</dbReference>
<comment type="cofactor">
    <cofactor evidence="1">
        <name>[4Fe-4S] cluster</name>
        <dbReference type="ChEBI" id="CHEBI:49883"/>
    </cofactor>
</comment>
<reference evidence="13" key="1">
    <citation type="submission" date="2014-11" db="EMBL/GenBank/DDBJ databases">
        <authorList>
            <person name="Hornung B.V."/>
        </authorList>
    </citation>
    <scope>NUCLEOTIDE SEQUENCE</scope>
    <source>
        <strain evidence="13">INE</strain>
    </source>
</reference>
<gene>
    <name evidence="13" type="ORF">DEACI_2895</name>
    <name evidence="12" type="ORF">DEACI_3020</name>
</gene>
<proteinExistence type="inferred from homology"/>
<dbReference type="AlphaFoldDB" id="A0A8S0XCE4"/>